<feature type="chain" id="PRO_5039233760" description="DUF4333 domain-containing protein" evidence="2">
    <location>
        <begin position="21"/>
        <end position="107"/>
    </location>
</feature>
<reference evidence="3 4" key="1">
    <citation type="submission" date="2017-05" db="EMBL/GenBank/DDBJ databases">
        <title>Streptomyces alboflavus Genome sequencing and assembly.</title>
        <authorList>
            <person name="Wang Y."/>
            <person name="Du B."/>
            <person name="Ding Y."/>
            <person name="Liu H."/>
            <person name="Hou Q."/>
            <person name="Liu K."/>
            <person name="Wang C."/>
            <person name="Yao L."/>
        </authorList>
    </citation>
    <scope>NUCLEOTIDE SEQUENCE [LARGE SCALE GENOMIC DNA]</scope>
    <source>
        <strain evidence="3 4">MDJK44</strain>
    </source>
</reference>
<evidence type="ECO:0008006" key="5">
    <source>
        <dbReference type="Google" id="ProtNLM"/>
    </source>
</evidence>
<evidence type="ECO:0000256" key="1">
    <source>
        <dbReference type="SAM" id="MobiDB-lite"/>
    </source>
</evidence>
<evidence type="ECO:0000313" key="4">
    <source>
        <dbReference type="Proteomes" id="UP000195880"/>
    </source>
</evidence>
<gene>
    <name evidence="3" type="ORF">SMD44_08574</name>
</gene>
<dbReference type="Proteomes" id="UP000195880">
    <property type="component" value="Chromosome"/>
</dbReference>
<keyword evidence="2" id="KW-0732">Signal</keyword>
<dbReference type="PROSITE" id="PS51257">
    <property type="entry name" value="PROKAR_LIPOPROTEIN"/>
    <property type="match status" value="1"/>
</dbReference>
<dbReference type="AlphaFoldDB" id="A0A1Z1WRR2"/>
<name>A0A1Z1WRR2_9ACTN</name>
<dbReference type="RefSeq" id="WP_087887129.1">
    <property type="nucleotide sequence ID" value="NZ_CP021748.1"/>
</dbReference>
<evidence type="ECO:0000256" key="2">
    <source>
        <dbReference type="SAM" id="SignalP"/>
    </source>
</evidence>
<feature type="region of interest" description="Disordered" evidence="1">
    <location>
        <begin position="21"/>
        <end position="66"/>
    </location>
</feature>
<sequence>MRVRTVAASAALVLCATAGAAACSSSPDAADSDRRTGPSAPEKPAAADEFKGRVETGKAQAGGPKIEGRDVTECAVSAAEIPEKCAVDVTFSESTEGVPAAGAPGTR</sequence>
<dbReference type="STRING" id="67267.GCA_000716675_00521"/>
<dbReference type="OrthoDB" id="4336703at2"/>
<organism evidence="3 4">
    <name type="scientific">Streptomyces alboflavus</name>
    <dbReference type="NCBI Taxonomy" id="67267"/>
    <lineage>
        <taxon>Bacteria</taxon>
        <taxon>Bacillati</taxon>
        <taxon>Actinomycetota</taxon>
        <taxon>Actinomycetes</taxon>
        <taxon>Kitasatosporales</taxon>
        <taxon>Streptomycetaceae</taxon>
        <taxon>Streptomyces</taxon>
    </lineage>
</organism>
<feature type="signal peptide" evidence="2">
    <location>
        <begin position="1"/>
        <end position="20"/>
    </location>
</feature>
<protein>
    <recommendedName>
        <fullName evidence="5">DUF4333 domain-containing protein</fullName>
    </recommendedName>
</protein>
<dbReference type="EMBL" id="CP021748">
    <property type="protein sequence ID" value="ARX89087.1"/>
    <property type="molecule type" value="Genomic_DNA"/>
</dbReference>
<evidence type="ECO:0000313" key="3">
    <source>
        <dbReference type="EMBL" id="ARX89087.1"/>
    </source>
</evidence>
<dbReference type="KEGG" id="salf:SMD44_08574"/>
<keyword evidence="4" id="KW-1185">Reference proteome</keyword>
<accession>A0A1Z1WRR2</accession>
<proteinExistence type="predicted"/>
<feature type="compositionally biased region" description="Basic and acidic residues" evidence="1">
    <location>
        <begin position="45"/>
        <end position="56"/>
    </location>
</feature>